<proteinExistence type="inferred from homology"/>
<reference evidence="9 10" key="1">
    <citation type="journal article" date="2022" name="ISME Commun">
        <title>Vulcanimicrobium alpinus gen. nov. sp. nov., the first cultivated representative of the candidate phylum 'Eremiobacterota', is a metabolically versatile aerobic anoxygenic phototroph.</title>
        <authorList>
            <person name="Yabe S."/>
            <person name="Muto K."/>
            <person name="Abe K."/>
            <person name="Yokota A."/>
            <person name="Staudigel H."/>
            <person name="Tebo B.M."/>
        </authorList>
    </citation>
    <scope>NUCLEOTIDE SEQUENCE [LARGE SCALE GENOMIC DNA]</scope>
    <source>
        <strain evidence="9 10">WC8-2</strain>
    </source>
</reference>
<dbReference type="InterPro" id="IPR004099">
    <property type="entry name" value="Pyr_nucl-diS_OxRdtase_dimer"/>
</dbReference>
<keyword evidence="10" id="KW-1185">Reference proteome</keyword>
<dbReference type="PANTHER" id="PTHR43014">
    <property type="entry name" value="MERCURIC REDUCTASE"/>
    <property type="match status" value="1"/>
</dbReference>
<evidence type="ECO:0000256" key="2">
    <source>
        <dbReference type="ARBA" id="ARBA00022630"/>
    </source>
</evidence>
<keyword evidence="5" id="KW-0547">Nucleotide-binding</keyword>
<evidence type="ECO:0000256" key="6">
    <source>
        <dbReference type="PIRSR" id="PIRSR000350-4"/>
    </source>
</evidence>
<evidence type="ECO:0000256" key="1">
    <source>
        <dbReference type="ARBA" id="ARBA00007532"/>
    </source>
</evidence>
<comment type="similarity">
    <text evidence="1">Belongs to the class-I pyridine nucleotide-disulfide oxidoreductase family.</text>
</comment>
<dbReference type="Pfam" id="PF07992">
    <property type="entry name" value="Pyr_redox_2"/>
    <property type="match status" value="1"/>
</dbReference>
<evidence type="ECO:0000259" key="7">
    <source>
        <dbReference type="Pfam" id="PF02852"/>
    </source>
</evidence>
<dbReference type="Gene3D" id="3.50.50.60">
    <property type="entry name" value="FAD/NAD(P)-binding domain"/>
    <property type="match status" value="2"/>
</dbReference>
<dbReference type="InterPro" id="IPR016156">
    <property type="entry name" value="FAD/NAD-linked_Rdtase_dimer_sf"/>
</dbReference>
<dbReference type="InterPro" id="IPR023753">
    <property type="entry name" value="FAD/NAD-binding_dom"/>
</dbReference>
<feature type="binding site" evidence="5">
    <location>
        <position position="301"/>
    </location>
    <ligand>
        <name>FAD</name>
        <dbReference type="ChEBI" id="CHEBI:57692"/>
    </ligand>
</feature>
<evidence type="ECO:0000256" key="3">
    <source>
        <dbReference type="ARBA" id="ARBA00022827"/>
    </source>
</evidence>
<feature type="domain" description="FAD/NAD(P)-binding" evidence="8">
    <location>
        <begin position="4"/>
        <end position="313"/>
    </location>
</feature>
<dbReference type="PANTHER" id="PTHR43014:SF2">
    <property type="entry name" value="MERCURIC REDUCTASE"/>
    <property type="match status" value="1"/>
</dbReference>
<evidence type="ECO:0000256" key="5">
    <source>
        <dbReference type="PIRSR" id="PIRSR000350-3"/>
    </source>
</evidence>
<dbReference type="Proteomes" id="UP001317532">
    <property type="component" value="Chromosome"/>
</dbReference>
<dbReference type="RefSeq" id="WP_317996250.1">
    <property type="nucleotide sequence ID" value="NZ_AP025523.1"/>
</dbReference>
<feature type="domain" description="Pyridine nucleotide-disulphide oxidoreductase dimerisation" evidence="7">
    <location>
        <begin position="339"/>
        <end position="442"/>
    </location>
</feature>
<dbReference type="KEGG" id="vab:WPS_04640"/>
<dbReference type="InterPro" id="IPR036188">
    <property type="entry name" value="FAD/NAD-bd_sf"/>
</dbReference>
<protein>
    <submittedName>
        <fullName evidence="9">Dihydrolipoyl dehydrogenase</fullName>
    </submittedName>
</protein>
<feature type="binding site" evidence="5">
    <location>
        <position position="260"/>
    </location>
    <ligand>
        <name>NAD(+)</name>
        <dbReference type="ChEBI" id="CHEBI:57540"/>
    </ligand>
</feature>
<dbReference type="Pfam" id="PF02852">
    <property type="entry name" value="Pyr_redox_dim"/>
    <property type="match status" value="1"/>
</dbReference>
<evidence type="ECO:0000313" key="9">
    <source>
        <dbReference type="EMBL" id="BDE05188.1"/>
    </source>
</evidence>
<dbReference type="PRINTS" id="PR00411">
    <property type="entry name" value="PNDRDTASEI"/>
</dbReference>
<keyword evidence="3 5" id="KW-0274">FAD</keyword>
<keyword evidence="2" id="KW-0285">Flavoprotein</keyword>
<accession>A0AAN2C8Q6</accession>
<sequence length="449" mass="48220">MARYDLAVIGSGQGGVPLAVDAASQGRSVVLFERGAFGGTCVNVGCTPSKAFLASAHSAGRARRTAEIGVHCEVRVDAPAVLQRVRRIVGVWREGVEEKLARSAVHVVRAEASFDAPHVLRAGDDTYEADVVVIDTGTSAAIPDLPGLAGTPYLTNANFFLQDALPKHLIVLGSGYIGLELGQGAARLGSDVTVVTPDDRLVAREELDTCSVLTRALARDGISVLLERRAVAVAHDDGRFEVTLDDKTVLSGDGLLIAIGRRPTIPAGTVERAGIALDARGFVQCDEHLQTSVPNHYALGDVAGQPQFTHVSWEDFRRLRSIIVGDRSRTRSDRVLGYAMYTEPQVGRVGMTRDDAQKAGIPCRDVTYQLADVARGIEWNLEDGFFRLVVHAQTDAILGATFVGYEAGELIHVILAHMEAGSTWRTIERSVHIHPTFAEGIPSLARLLL</sequence>
<evidence type="ECO:0000256" key="4">
    <source>
        <dbReference type="PIRSR" id="PIRSR000350-2"/>
    </source>
</evidence>
<keyword evidence="5" id="KW-0520">NAD</keyword>
<evidence type="ECO:0000259" key="8">
    <source>
        <dbReference type="Pfam" id="PF07992"/>
    </source>
</evidence>
<dbReference type="InterPro" id="IPR001100">
    <property type="entry name" value="Pyr_nuc-diS_OxRdtase"/>
</dbReference>
<feature type="active site" description="Proton acceptor" evidence="4">
    <location>
        <position position="434"/>
    </location>
</feature>
<dbReference type="SUPFAM" id="SSF51905">
    <property type="entry name" value="FAD/NAD(P)-binding domain"/>
    <property type="match status" value="1"/>
</dbReference>
<dbReference type="EMBL" id="AP025523">
    <property type="protein sequence ID" value="BDE05188.1"/>
    <property type="molecule type" value="Genomic_DNA"/>
</dbReference>
<gene>
    <name evidence="9" type="ORF">WPS_04640</name>
</gene>
<dbReference type="PIRSF" id="PIRSF000350">
    <property type="entry name" value="Mercury_reductase_MerA"/>
    <property type="match status" value="1"/>
</dbReference>
<organism evidence="9 10">
    <name type="scientific">Vulcanimicrobium alpinum</name>
    <dbReference type="NCBI Taxonomy" id="3016050"/>
    <lineage>
        <taxon>Bacteria</taxon>
        <taxon>Bacillati</taxon>
        <taxon>Vulcanimicrobiota</taxon>
        <taxon>Vulcanimicrobiia</taxon>
        <taxon>Vulcanimicrobiales</taxon>
        <taxon>Vulcanimicrobiaceae</taxon>
        <taxon>Vulcanimicrobium</taxon>
    </lineage>
</organism>
<evidence type="ECO:0000313" key="10">
    <source>
        <dbReference type="Proteomes" id="UP001317532"/>
    </source>
</evidence>
<dbReference type="SUPFAM" id="SSF55424">
    <property type="entry name" value="FAD/NAD-linked reductases, dimerisation (C-terminal) domain"/>
    <property type="match status" value="1"/>
</dbReference>
<dbReference type="AlphaFoldDB" id="A0AAN2C8Q6"/>
<feature type="binding site" evidence="5">
    <location>
        <position position="50"/>
    </location>
    <ligand>
        <name>FAD</name>
        <dbReference type="ChEBI" id="CHEBI:57692"/>
    </ligand>
</feature>
<feature type="disulfide bond" description="Redox-active" evidence="6">
    <location>
        <begin position="41"/>
        <end position="46"/>
    </location>
</feature>
<dbReference type="Gene3D" id="3.30.390.30">
    <property type="match status" value="1"/>
</dbReference>
<name>A0AAN2C8Q6_UNVUL</name>
<dbReference type="GO" id="GO:0003955">
    <property type="term" value="F:NAD(P)H dehydrogenase (quinone) activity"/>
    <property type="evidence" value="ECO:0007669"/>
    <property type="project" value="TreeGrafter"/>
</dbReference>
<dbReference type="PRINTS" id="PR00368">
    <property type="entry name" value="FADPNR"/>
</dbReference>
<dbReference type="GO" id="GO:0050660">
    <property type="term" value="F:flavin adenine dinucleotide binding"/>
    <property type="evidence" value="ECO:0007669"/>
    <property type="project" value="TreeGrafter"/>
</dbReference>
<comment type="cofactor">
    <cofactor evidence="5">
        <name>FAD</name>
        <dbReference type="ChEBI" id="CHEBI:57692"/>
    </cofactor>
    <text evidence="5">Binds 1 FAD per subunit.</text>
</comment>
<feature type="binding site" evidence="5">
    <location>
        <begin position="173"/>
        <end position="180"/>
    </location>
    <ligand>
        <name>NAD(+)</name>
        <dbReference type="ChEBI" id="CHEBI:57540"/>
    </ligand>
</feature>